<reference evidence="1 2" key="1">
    <citation type="submission" date="2015-03" db="EMBL/GenBank/DDBJ databases">
        <title>Caedibacter varicaedens, whole genome shotgun sequence.</title>
        <authorList>
            <person name="Suzuki H."/>
            <person name="Dapper A.L."/>
            <person name="Gibson A.K."/>
            <person name="Jackson C."/>
            <person name="Lee H."/>
            <person name="Pejaver V.R."/>
            <person name="Doak T."/>
            <person name="Lynch M."/>
        </authorList>
    </citation>
    <scope>NUCLEOTIDE SEQUENCE [LARGE SCALE GENOMIC DNA]</scope>
</reference>
<comment type="caution">
    <text evidence="1">The sequence shown here is derived from an EMBL/GenBank/DDBJ whole genome shotgun (WGS) entry which is preliminary data.</text>
</comment>
<name>A0A0K8MDP2_9PROT</name>
<dbReference type="EMBL" id="BBVC01000045">
    <property type="protein sequence ID" value="GAO98343.1"/>
    <property type="molecule type" value="Genomic_DNA"/>
</dbReference>
<protein>
    <submittedName>
        <fullName evidence="1">Uncharacterized protein</fullName>
    </submittedName>
</protein>
<dbReference type="AlphaFoldDB" id="A0A0K8MDP2"/>
<sequence>MILQPFSGQLEAMLCATQLPLDDCYIALKEAASTLSRIIFNDA</sequence>
<dbReference type="Proteomes" id="UP000036771">
    <property type="component" value="Unassembled WGS sequence"/>
</dbReference>
<accession>A0A0K8MDP2</accession>
<evidence type="ECO:0000313" key="1">
    <source>
        <dbReference type="EMBL" id="GAO98343.1"/>
    </source>
</evidence>
<keyword evidence="2" id="KW-1185">Reference proteome</keyword>
<proteinExistence type="predicted"/>
<evidence type="ECO:0000313" key="2">
    <source>
        <dbReference type="Proteomes" id="UP000036771"/>
    </source>
</evidence>
<organism evidence="1 2">
    <name type="scientific">Caedimonas varicaedens</name>
    <dbReference type="NCBI Taxonomy" id="1629334"/>
    <lineage>
        <taxon>Bacteria</taxon>
        <taxon>Pseudomonadati</taxon>
        <taxon>Pseudomonadota</taxon>
        <taxon>Alphaproteobacteria</taxon>
        <taxon>Holosporales</taxon>
        <taxon>Caedimonadaceae</taxon>
        <taxon>Caedimonas</taxon>
    </lineage>
</organism>
<gene>
    <name evidence="1" type="ORF">Cva_00995</name>
</gene>